<protein>
    <recommendedName>
        <fullName evidence="5">phosphodiesterase I</fullName>
        <ecNumber evidence="5">3.1.4.1</ecNumber>
    </recommendedName>
</protein>
<dbReference type="GO" id="GO:0003676">
    <property type="term" value="F:nucleic acid binding"/>
    <property type="evidence" value="ECO:0007669"/>
    <property type="project" value="InterPro"/>
</dbReference>
<comment type="catalytic activity">
    <reaction evidence="1">
        <text>Hydrolytically removes 5'-nucleotides successively from the 3'-hydroxy termini of 3'-hydroxy-terminated oligonucleotides.</text>
        <dbReference type="EC" id="3.1.4.1"/>
    </reaction>
</comment>
<dbReference type="InterPro" id="IPR049125">
    <property type="entry name" value="FAN1-like_WH"/>
</dbReference>
<dbReference type="Pfam" id="PF18081">
    <property type="entry name" value="FANC_SAP"/>
    <property type="match status" value="1"/>
</dbReference>
<keyword evidence="9" id="KW-0460">Magnesium</keyword>
<gene>
    <name evidence="12" type="ORF">SAMN05661010_01245</name>
</gene>
<dbReference type="SMART" id="SM00990">
    <property type="entry name" value="VRR_NUC"/>
    <property type="match status" value="1"/>
</dbReference>
<keyword evidence="6" id="KW-0540">Nuclease</keyword>
<evidence type="ECO:0000256" key="2">
    <source>
        <dbReference type="ARBA" id="ARBA00001936"/>
    </source>
</evidence>
<dbReference type="Proteomes" id="UP000198654">
    <property type="component" value="Unassembled WGS sequence"/>
</dbReference>
<keyword evidence="10" id="KW-0464">Manganese</keyword>
<evidence type="ECO:0000313" key="13">
    <source>
        <dbReference type="Proteomes" id="UP000198654"/>
    </source>
</evidence>
<evidence type="ECO:0000256" key="7">
    <source>
        <dbReference type="ARBA" id="ARBA00022723"/>
    </source>
</evidence>
<name>A0A1G9IM97_9GAMM</name>
<keyword evidence="7" id="KW-0479">Metal-binding</keyword>
<reference evidence="12 13" key="1">
    <citation type="submission" date="2016-10" db="EMBL/GenBank/DDBJ databases">
        <authorList>
            <person name="de Groot N.N."/>
        </authorList>
    </citation>
    <scope>NUCLEOTIDE SEQUENCE [LARGE SCALE GENOMIC DNA]</scope>
    <source>
        <strain evidence="12 13">DSM 14789</strain>
    </source>
</reference>
<proteinExistence type="inferred from homology"/>
<dbReference type="Pfam" id="PF08774">
    <property type="entry name" value="VRR_NUC"/>
    <property type="match status" value="1"/>
</dbReference>
<dbReference type="GO" id="GO:0036297">
    <property type="term" value="P:interstrand cross-link repair"/>
    <property type="evidence" value="ECO:0007669"/>
    <property type="project" value="InterPro"/>
</dbReference>
<dbReference type="FunFam" id="3.40.1350.10:FF:000024">
    <property type="entry name" value="Fanconi-associated nuclease"/>
    <property type="match status" value="1"/>
</dbReference>
<dbReference type="GO" id="GO:0004528">
    <property type="term" value="F:phosphodiesterase I activity"/>
    <property type="evidence" value="ECO:0007669"/>
    <property type="project" value="UniProtKB-EC"/>
</dbReference>
<keyword evidence="8" id="KW-0378">Hydrolase</keyword>
<organism evidence="12 13">
    <name type="scientific">Modicisalibacter muralis</name>
    <dbReference type="NCBI Taxonomy" id="119000"/>
    <lineage>
        <taxon>Bacteria</taxon>
        <taxon>Pseudomonadati</taxon>
        <taxon>Pseudomonadota</taxon>
        <taxon>Gammaproteobacteria</taxon>
        <taxon>Oceanospirillales</taxon>
        <taxon>Halomonadaceae</taxon>
        <taxon>Modicisalibacter</taxon>
    </lineage>
</organism>
<dbReference type="PANTHER" id="PTHR15749">
    <property type="entry name" value="FANCONI-ASSOCIATED NUCLEASE 1"/>
    <property type="match status" value="1"/>
</dbReference>
<comment type="cofactor">
    <cofactor evidence="3">
        <name>Mg(2+)</name>
        <dbReference type="ChEBI" id="CHEBI:18420"/>
    </cofactor>
</comment>
<comment type="cofactor">
    <cofactor evidence="2">
        <name>Mn(2+)</name>
        <dbReference type="ChEBI" id="CHEBI:29035"/>
    </cofactor>
</comment>
<dbReference type="InterPro" id="IPR011856">
    <property type="entry name" value="tRNA_endonuc-like_dom_sf"/>
</dbReference>
<dbReference type="Gene3D" id="3.40.1350.10">
    <property type="match status" value="1"/>
</dbReference>
<evidence type="ECO:0000256" key="8">
    <source>
        <dbReference type="ARBA" id="ARBA00022801"/>
    </source>
</evidence>
<dbReference type="STRING" id="119000.SAMN05661010_01245"/>
<dbReference type="Pfam" id="PF21315">
    <property type="entry name" value="FAN1_HTH"/>
    <property type="match status" value="1"/>
</dbReference>
<dbReference type="GO" id="GO:0046872">
    <property type="term" value="F:metal ion binding"/>
    <property type="evidence" value="ECO:0007669"/>
    <property type="project" value="UniProtKB-KW"/>
</dbReference>
<sequence>MHDDLPGARLIGTRIESDWQAGRGIGTLSMFCTNSQYLLPIVNGPAMTLPTLDDPFYYLNNFHTVLDWIGARYRDLLSADERAFIDDFSALPQASRALLVRMIMRKGTLFRASKLNYAEIGPMPEAVLPLIDAGWVDAEPELSLEQLFALSTKAEIMTALMPAPAPSDRALKKADLLETLKPMYDEARRFDAWFADSGDGVYELTLMAMCDRFRLMFFGNLRQDWTEFVLADLGIYRYERVEFSAASRAFQQRADIDAYLHLHRCRERFEAGEPLIELLDAVPAAFDDNPWLEARRAKLLFQLGQHCERSGELASALTLYADCTHPGARIRRLRVLERSGRFDAALALAREVERSPESDAETQHLQRILPRLHRKLGLPGLPRQQPAAVERIDLRLSRPTGPISVEGAVRKHLDEPHAPVHYVENALINSLFGLLCWEAIFAPLPGAFFHPFHSGPADLSRPDFYRRRAALFDACLARLDTHDYQTVIRDIFMAKQGIQSPFVHWGIVDEDLLEQALACFPREHLKLWFARLLWDIKANRAGLPDLIQFCPEKKTYRMIEVKGPGDRLQDNQLRWLDFCAEHGMPVTVCYVQWARATEDSST</sequence>
<evidence type="ECO:0000256" key="9">
    <source>
        <dbReference type="ARBA" id="ARBA00022842"/>
    </source>
</evidence>
<evidence type="ECO:0000256" key="4">
    <source>
        <dbReference type="ARBA" id="ARBA00005533"/>
    </source>
</evidence>
<feature type="domain" description="VRR-NUC" evidence="11">
    <location>
        <begin position="479"/>
        <end position="593"/>
    </location>
</feature>
<dbReference type="InterPro" id="IPR033315">
    <property type="entry name" value="Fan1-like"/>
</dbReference>
<comment type="similarity">
    <text evidence="4">Belongs to the FAN1 family.</text>
</comment>
<dbReference type="InterPro" id="IPR014883">
    <property type="entry name" value="VRR_NUC"/>
</dbReference>
<dbReference type="PANTHER" id="PTHR15749:SF4">
    <property type="entry name" value="FANCONI-ASSOCIATED NUCLEASE 1"/>
    <property type="match status" value="1"/>
</dbReference>
<dbReference type="EC" id="3.1.4.1" evidence="5"/>
<dbReference type="EMBL" id="FNGI01000002">
    <property type="protein sequence ID" value="SDL26033.1"/>
    <property type="molecule type" value="Genomic_DNA"/>
</dbReference>
<evidence type="ECO:0000256" key="1">
    <source>
        <dbReference type="ARBA" id="ARBA00000983"/>
    </source>
</evidence>
<evidence type="ECO:0000256" key="5">
    <source>
        <dbReference type="ARBA" id="ARBA00012029"/>
    </source>
</evidence>
<evidence type="ECO:0000313" key="12">
    <source>
        <dbReference type="EMBL" id="SDL26033.1"/>
    </source>
</evidence>
<accession>A0A1G9IM97</accession>
<keyword evidence="13" id="KW-1185">Reference proteome</keyword>
<dbReference type="InterPro" id="IPR040603">
    <property type="entry name" value="FAN1_SAP_bact"/>
</dbReference>
<evidence type="ECO:0000256" key="10">
    <source>
        <dbReference type="ARBA" id="ARBA00023211"/>
    </source>
</evidence>
<evidence type="ECO:0000259" key="11">
    <source>
        <dbReference type="SMART" id="SM00990"/>
    </source>
</evidence>
<dbReference type="AlphaFoldDB" id="A0A1G9IM97"/>
<evidence type="ECO:0000256" key="3">
    <source>
        <dbReference type="ARBA" id="ARBA00001946"/>
    </source>
</evidence>
<evidence type="ECO:0000256" key="6">
    <source>
        <dbReference type="ARBA" id="ARBA00022722"/>
    </source>
</evidence>